<reference evidence="12 13" key="1">
    <citation type="submission" date="2019-06" db="EMBL/GenBank/DDBJ databases">
        <title>A novel bacterium of genus Pontibacter, isolated from marine sediment.</title>
        <authorList>
            <person name="Huang H."/>
            <person name="Mo K."/>
            <person name="Hu Y."/>
        </authorList>
    </citation>
    <scope>NUCLEOTIDE SEQUENCE [LARGE SCALE GENOMIC DNA]</scope>
    <source>
        <strain evidence="12 13">HB172049</strain>
    </source>
</reference>
<organism evidence="12 13">
    <name type="scientific">Pontibacter mangrovi</name>
    <dbReference type="NCBI Taxonomy" id="2589816"/>
    <lineage>
        <taxon>Bacteria</taxon>
        <taxon>Pseudomonadati</taxon>
        <taxon>Bacteroidota</taxon>
        <taxon>Cytophagia</taxon>
        <taxon>Cytophagales</taxon>
        <taxon>Hymenobacteraceae</taxon>
        <taxon>Pontibacter</taxon>
    </lineage>
</organism>
<comment type="subunit">
    <text evidence="10">The type I restriction/modification system is composed of three polypeptides R, M and S.</text>
</comment>
<keyword evidence="9 10" id="KW-0238">DNA-binding</keyword>
<evidence type="ECO:0000256" key="1">
    <source>
        <dbReference type="ARBA" id="ARBA00000851"/>
    </source>
</evidence>
<evidence type="ECO:0000256" key="9">
    <source>
        <dbReference type="ARBA" id="ARBA00023125"/>
    </source>
</evidence>
<evidence type="ECO:0000256" key="7">
    <source>
        <dbReference type="ARBA" id="ARBA00022801"/>
    </source>
</evidence>
<comment type="caution">
    <text evidence="12">The sequence shown here is derived from an EMBL/GenBank/DDBJ whole genome shotgun (WGS) entry which is preliminary data.</text>
</comment>
<evidence type="ECO:0000256" key="4">
    <source>
        <dbReference type="ARBA" id="ARBA00022741"/>
    </source>
</evidence>
<dbReference type="InterPro" id="IPR051268">
    <property type="entry name" value="Type-I_R_enzyme_R_subunit"/>
</dbReference>
<evidence type="ECO:0000313" key="12">
    <source>
        <dbReference type="EMBL" id="TPE43610.1"/>
    </source>
</evidence>
<dbReference type="InterPro" id="IPR014001">
    <property type="entry name" value="Helicase_ATP-bd"/>
</dbReference>
<keyword evidence="7 10" id="KW-0378">Hydrolase</keyword>
<dbReference type="CDD" id="cd22332">
    <property type="entry name" value="HsdR_N"/>
    <property type="match status" value="1"/>
</dbReference>
<keyword evidence="5 10" id="KW-0680">Restriction system</keyword>
<comment type="function">
    <text evidence="10">Subunit R is required for both nuclease and ATPase activities, but not for modification.</text>
</comment>
<keyword evidence="4 10" id="KW-0547">Nucleotide-binding</keyword>
<dbReference type="RefSeq" id="WP_140621912.1">
    <property type="nucleotide sequence ID" value="NZ_VFRQ01000006.1"/>
</dbReference>
<dbReference type="SMART" id="SM00487">
    <property type="entry name" value="DEXDc"/>
    <property type="match status" value="1"/>
</dbReference>
<protein>
    <recommendedName>
        <fullName evidence="10">Type I restriction enzyme endonuclease subunit</fullName>
        <shortName evidence="10">R protein</shortName>
        <ecNumber evidence="10">3.1.21.3</ecNumber>
    </recommendedName>
</protein>
<dbReference type="GO" id="GO:0003677">
    <property type="term" value="F:DNA binding"/>
    <property type="evidence" value="ECO:0007669"/>
    <property type="project" value="UniProtKB-KW"/>
</dbReference>
<evidence type="ECO:0000256" key="2">
    <source>
        <dbReference type="ARBA" id="ARBA00008598"/>
    </source>
</evidence>
<proteinExistence type="inferred from homology"/>
<dbReference type="PROSITE" id="PS51192">
    <property type="entry name" value="HELICASE_ATP_BIND_1"/>
    <property type="match status" value="1"/>
</dbReference>
<dbReference type="GO" id="GO:0009035">
    <property type="term" value="F:type I site-specific deoxyribonuclease activity"/>
    <property type="evidence" value="ECO:0007669"/>
    <property type="project" value="UniProtKB-EC"/>
</dbReference>
<keyword evidence="13" id="KW-1185">Reference proteome</keyword>
<dbReference type="EC" id="3.1.21.3" evidence="10"/>
<name>A0A501W5N9_9BACT</name>
<evidence type="ECO:0000256" key="3">
    <source>
        <dbReference type="ARBA" id="ARBA00022722"/>
    </source>
</evidence>
<comment type="similarity">
    <text evidence="2 10">Belongs to the HsdR family.</text>
</comment>
<dbReference type="InterPro" id="IPR040980">
    <property type="entry name" value="SWI2_SNF2"/>
</dbReference>
<dbReference type="NCBIfam" id="TIGR00348">
    <property type="entry name" value="hsdR"/>
    <property type="match status" value="1"/>
</dbReference>
<dbReference type="Proteomes" id="UP000316727">
    <property type="component" value="Unassembled WGS sequence"/>
</dbReference>
<gene>
    <name evidence="12" type="ORF">FJM65_12705</name>
</gene>
<dbReference type="PANTHER" id="PTHR30195">
    <property type="entry name" value="TYPE I SITE-SPECIFIC DEOXYRIBONUCLEASE PROTEIN SUBUNIT M AND R"/>
    <property type="match status" value="1"/>
</dbReference>
<dbReference type="GO" id="GO:0009307">
    <property type="term" value="P:DNA restriction-modification system"/>
    <property type="evidence" value="ECO:0007669"/>
    <property type="project" value="UniProtKB-KW"/>
</dbReference>
<dbReference type="CDD" id="cd18800">
    <property type="entry name" value="SF2_C_EcoR124I-like"/>
    <property type="match status" value="1"/>
</dbReference>
<evidence type="ECO:0000256" key="5">
    <source>
        <dbReference type="ARBA" id="ARBA00022747"/>
    </source>
</evidence>
<comment type="catalytic activity">
    <reaction evidence="1 10">
        <text>Endonucleolytic cleavage of DNA to give random double-stranded fragments with terminal 5'-phosphates, ATP is simultaneously hydrolyzed.</text>
        <dbReference type="EC" id="3.1.21.3"/>
    </reaction>
</comment>
<dbReference type="GO" id="GO:0005524">
    <property type="term" value="F:ATP binding"/>
    <property type="evidence" value="ECO:0007669"/>
    <property type="project" value="UniProtKB-KW"/>
</dbReference>
<dbReference type="Pfam" id="PF22679">
    <property type="entry name" value="T1R_D3-like"/>
    <property type="match status" value="1"/>
</dbReference>
<dbReference type="OrthoDB" id="9758243at2"/>
<evidence type="ECO:0000256" key="6">
    <source>
        <dbReference type="ARBA" id="ARBA00022759"/>
    </source>
</evidence>
<dbReference type="InterPro" id="IPR007409">
    <property type="entry name" value="Restrct_endonuc_type1_HsdR_N"/>
</dbReference>
<feature type="domain" description="Helicase ATP-binding" evidence="11">
    <location>
        <begin position="264"/>
        <end position="438"/>
    </location>
</feature>
<evidence type="ECO:0000313" key="13">
    <source>
        <dbReference type="Proteomes" id="UP000316727"/>
    </source>
</evidence>
<dbReference type="Gene3D" id="3.40.50.300">
    <property type="entry name" value="P-loop containing nucleotide triphosphate hydrolases"/>
    <property type="match status" value="2"/>
</dbReference>
<keyword evidence="6 12" id="KW-0255">Endonuclease</keyword>
<dbReference type="Pfam" id="PF04313">
    <property type="entry name" value="HSDR_N"/>
    <property type="match status" value="1"/>
</dbReference>
<dbReference type="CDD" id="cd18030">
    <property type="entry name" value="DEXHc_RE_I_HsdR"/>
    <property type="match status" value="1"/>
</dbReference>
<sequence length="1013" mass="116767">MSNDVGKSERETQDRIKILFQQELGYHYLGDWEKEERTLPVETGLLFNFLTVQQGYSATLANKAIDTLTKAASDLTNGLYAANKEVYTMLRYGVSEKEEVGKNKDTVWLINWKEPHKNHFAIAEEVTVKGKHNKRPDIVIYVNGIALGVLELKRSKCGVTQGIRQNLDNQKPEFIERFFTTMQLVLAGNDTQGLRYGTIETPEKYYLSWKEESNKQYDYLLDKHLSLLCEKKRFLELIHDFVVFDGGIKKLCRPNQFFGIRAAQQHVRERKGGIIWHTQGSGKSLTMVWLTKWIRENVKDSRVLIITDRDELDDQIQKLFLGVDENIYRTTSGKDLLRVLNEKTPWLICSLVHKFGRQSEEGDVNSYIEELKQNLAQDFKAKGDIYVFVDECHRTQSGKLHDAMKAILPDAMFIGFTGTPLLKKDKQKSIEIFGPYIGNPYKFDEAVEDGVVLDLLYEARDVEQFVTDQQSIDEWFDAETKGLTDVARVELKKKWGTMQKVLGSKSRLEKIVFDIIKDFKVRPRLSSGEGNAMLVSGSIYQACKYYELFQQYGLKECAIITSYNPTAADIKGEETGEGSPTDKLLQYEVYQKMLNGKTPELFEDEVKTKFKKEPAKMKLLIVVDKLLTGFDAPSATYLYIDKSMQDHGLFQAICRVNRVDTEDKEYGYIVDYKDLFKSLKKSIKDYTSGALDDYDSDDVKGLLVDRLEKSREDLDTALETVKAMCEPVFPKDEPTFIRFFCGNTENRDDLSKTEEKRVALYKATASLMRAYANIANEMEKAGYTAEQAQKIKEEVKYYSDLRDTIKNASGDYVDLKRYEPGMRQLMDMYLSANSSKKISDFENKSLVQLILQVNEDEGEYKKNDKKKQEAMAETIENNMRKVIIEESASNPKYYEKMSKLLDELIQQRKAAVIAYKEYLDKIAKLAEQVEQPAKTSDYPTPLTTKGKRALYDNLDKDLTLALAVDSIIQTTKMDDWRDHWLKEKKLRLAVNEVLKDEEKAEELMKIIRENDEY</sequence>
<evidence type="ECO:0000256" key="10">
    <source>
        <dbReference type="RuleBase" id="RU364115"/>
    </source>
</evidence>
<accession>A0A501W5N9</accession>
<keyword evidence="3" id="KW-0540">Nuclease</keyword>
<dbReference type="SUPFAM" id="SSF52540">
    <property type="entry name" value="P-loop containing nucleoside triphosphate hydrolases"/>
    <property type="match status" value="1"/>
</dbReference>
<dbReference type="InterPro" id="IPR004473">
    <property type="entry name" value="Restrct_endonuc_typeI_HsdR"/>
</dbReference>
<keyword evidence="8 10" id="KW-0067">ATP-binding</keyword>
<dbReference type="Pfam" id="PF18766">
    <property type="entry name" value="SWI2_SNF2"/>
    <property type="match status" value="1"/>
</dbReference>
<dbReference type="Gene3D" id="3.90.1570.50">
    <property type="match status" value="1"/>
</dbReference>
<dbReference type="EMBL" id="VFRQ01000006">
    <property type="protein sequence ID" value="TPE43610.1"/>
    <property type="molecule type" value="Genomic_DNA"/>
</dbReference>
<dbReference type="AlphaFoldDB" id="A0A501W5N9"/>
<dbReference type="InterPro" id="IPR027417">
    <property type="entry name" value="P-loop_NTPase"/>
</dbReference>
<dbReference type="PANTHER" id="PTHR30195:SF15">
    <property type="entry name" value="TYPE I RESTRICTION ENZYME HINDI ENDONUCLEASE SUBUNIT"/>
    <property type="match status" value="1"/>
</dbReference>
<evidence type="ECO:0000256" key="8">
    <source>
        <dbReference type="ARBA" id="ARBA00022840"/>
    </source>
</evidence>
<dbReference type="InterPro" id="IPR055180">
    <property type="entry name" value="HsdR_RecA-like_helicase_dom_2"/>
</dbReference>
<evidence type="ECO:0000259" key="11">
    <source>
        <dbReference type="PROSITE" id="PS51192"/>
    </source>
</evidence>